<dbReference type="SMART" id="SM00192">
    <property type="entry name" value="LDLa"/>
    <property type="match status" value="3"/>
</dbReference>
<dbReference type="InterPro" id="IPR002172">
    <property type="entry name" value="LDrepeatLR_classA_rpt"/>
</dbReference>
<evidence type="ECO:0000256" key="7">
    <source>
        <dbReference type="PROSITE-ProRule" id="PRU00124"/>
    </source>
</evidence>
<dbReference type="AlphaFoldDB" id="A0A183A751"/>
<dbReference type="InterPro" id="IPR050685">
    <property type="entry name" value="LDLR"/>
</dbReference>
<reference evidence="11" key="1">
    <citation type="submission" date="2016-06" db="UniProtKB">
        <authorList>
            <consortium name="WormBaseParasite"/>
        </authorList>
    </citation>
    <scope>IDENTIFICATION</scope>
</reference>
<dbReference type="Gene3D" id="4.10.400.10">
    <property type="entry name" value="Low-density Lipoprotein Receptor"/>
    <property type="match status" value="1"/>
</dbReference>
<keyword evidence="4" id="KW-1133">Transmembrane helix</keyword>
<evidence type="ECO:0000256" key="4">
    <source>
        <dbReference type="ARBA" id="ARBA00022989"/>
    </source>
</evidence>
<gene>
    <name evidence="9" type="ORF">ECPE_LOCUS2786</name>
</gene>
<organism evidence="11">
    <name type="scientific">Echinostoma caproni</name>
    <dbReference type="NCBI Taxonomy" id="27848"/>
    <lineage>
        <taxon>Eukaryota</taxon>
        <taxon>Metazoa</taxon>
        <taxon>Spiralia</taxon>
        <taxon>Lophotrochozoa</taxon>
        <taxon>Platyhelminthes</taxon>
        <taxon>Trematoda</taxon>
        <taxon>Digenea</taxon>
        <taxon>Plagiorchiida</taxon>
        <taxon>Echinostomata</taxon>
        <taxon>Echinostomatoidea</taxon>
        <taxon>Echinostomatidae</taxon>
        <taxon>Echinostoma</taxon>
    </lineage>
</organism>
<evidence type="ECO:0000256" key="1">
    <source>
        <dbReference type="ARBA" id="ARBA00004167"/>
    </source>
</evidence>
<dbReference type="GO" id="GO:0016192">
    <property type="term" value="P:vesicle-mediated transport"/>
    <property type="evidence" value="ECO:0007669"/>
    <property type="project" value="UniProtKB-ARBA"/>
</dbReference>
<evidence type="ECO:0000256" key="2">
    <source>
        <dbReference type="ARBA" id="ARBA00022692"/>
    </source>
</evidence>
<dbReference type="PROSITE" id="PS50068">
    <property type="entry name" value="LDLRA_2"/>
    <property type="match status" value="2"/>
</dbReference>
<keyword evidence="3" id="KW-0677">Repeat</keyword>
<protein>
    <submittedName>
        <fullName evidence="11">Low-density lipoprotein receptor domain class A</fullName>
    </submittedName>
</protein>
<dbReference type="CDD" id="cd00112">
    <property type="entry name" value="LDLa"/>
    <property type="match status" value="2"/>
</dbReference>
<keyword evidence="6" id="KW-1015">Disulfide bond</keyword>
<dbReference type="PRINTS" id="PR00261">
    <property type="entry name" value="LDLRECEPTOR"/>
</dbReference>
<evidence type="ECO:0000256" key="8">
    <source>
        <dbReference type="SAM" id="MobiDB-lite"/>
    </source>
</evidence>
<dbReference type="SUPFAM" id="SSF57424">
    <property type="entry name" value="LDL receptor-like module"/>
    <property type="match status" value="2"/>
</dbReference>
<evidence type="ECO:0000313" key="10">
    <source>
        <dbReference type="Proteomes" id="UP000272942"/>
    </source>
</evidence>
<evidence type="ECO:0000256" key="5">
    <source>
        <dbReference type="ARBA" id="ARBA00023136"/>
    </source>
</evidence>
<dbReference type="OrthoDB" id="10070867at2759"/>
<proteinExistence type="predicted"/>
<evidence type="ECO:0000256" key="3">
    <source>
        <dbReference type="ARBA" id="ARBA00022737"/>
    </source>
</evidence>
<dbReference type="PANTHER" id="PTHR24270:SF8">
    <property type="entry name" value="LD11117P-RELATED"/>
    <property type="match status" value="1"/>
</dbReference>
<name>A0A183A751_9TREM</name>
<dbReference type="InterPro" id="IPR036055">
    <property type="entry name" value="LDL_receptor-like_sf"/>
</dbReference>
<dbReference type="Proteomes" id="UP000272942">
    <property type="component" value="Unassembled WGS sequence"/>
</dbReference>
<sequence length="805" mass="88315">MDGLHQLNFGESSNVRMVIFGRNVSIHYPDQSDSGRASLIQLVIDQFRVPTKPRIKLIVMAASTLEDPDRVVFSNDIQRVELNIAASAVRVLIEHTANGDSMTILDSPIQLSIRYGCVTTIAKHTIERAAVHSSACLSTAWTGSEWLGQVPCLPTAHGQIIQTQCLFKSQLCDGRGDCPTREDESDLVCVPHLHPSTREHLYRLSSRLGLLSSEDPDSCGQNTYHCAPVEHSTTRPTVCIPTASICDGLFDCPLGDDETDAQCVTMTGSLESNNTSCPTLEYPCPEDDICLPMPLVCDGRLDCSRGMDESDRACQWRARTIFSMIKDNNREHLQAVPDRNKTVPNEAEAPLKTDTIVIDKNITEEKHATGGSIDELSPSVTELTSPSSIVSADPRTTLIPIQYTTQSSTDTWADTTQQAAITELPVTYATQESIISTTGFSPNLTVNDAAVEAHTNSPWVPEVTSALVTEQWTFTESSNATEIVDTKQSTASDQYVSYSTEEIMKNSTKTTTTIASSTTTASTTTTTTATTSSSSWIPSQPATYNVAAKVTVEPELERTQTDALSFISETVTSETLQTVPTVPLDIIRHDNLTVRWKPPIYSDNQTGSCTEWAICKGVESLFSNKPISSSSVQVDTSHIWDAQVTASELPEPDSHDQWLVNRLATVFSGDTSTLAIIPLQLNHTEAIWTKTAAVEEQRMVKLPSTDTCQLFWQFATADSVRVRWVSLKHDALCASDLEKLLHQPVRNINFCLAQDVCGALNSEGFLVCSSDRDPRSLLFGHVQATEPCSNGERKLWNYRLTLPIL</sequence>
<accession>A0A183A751</accession>
<dbReference type="PANTHER" id="PTHR24270">
    <property type="entry name" value="LOW-DENSITY LIPOPROTEIN RECEPTOR-RELATED"/>
    <property type="match status" value="1"/>
</dbReference>
<dbReference type="GO" id="GO:0005886">
    <property type="term" value="C:plasma membrane"/>
    <property type="evidence" value="ECO:0007669"/>
    <property type="project" value="TreeGrafter"/>
</dbReference>
<comment type="subcellular location">
    <subcellularLocation>
        <location evidence="1">Membrane</location>
        <topology evidence="1">Single-pass membrane protein</topology>
    </subcellularLocation>
</comment>
<keyword evidence="2" id="KW-0812">Transmembrane</keyword>
<dbReference type="EMBL" id="UZAN01039853">
    <property type="protein sequence ID" value="VDP67416.1"/>
    <property type="molecule type" value="Genomic_DNA"/>
</dbReference>
<reference evidence="9 10" key="2">
    <citation type="submission" date="2018-11" db="EMBL/GenBank/DDBJ databases">
        <authorList>
            <consortium name="Pathogen Informatics"/>
        </authorList>
    </citation>
    <scope>NUCLEOTIDE SEQUENCE [LARGE SCALE GENOMIC DNA]</scope>
    <source>
        <strain evidence="9 10">Egypt</strain>
    </source>
</reference>
<keyword evidence="10" id="KW-1185">Reference proteome</keyword>
<evidence type="ECO:0000313" key="11">
    <source>
        <dbReference type="WBParaSite" id="ECPE_0000278901-mRNA-1"/>
    </source>
</evidence>
<dbReference type="WBParaSite" id="ECPE_0000278901-mRNA-1">
    <property type="protein sequence ID" value="ECPE_0000278901-mRNA-1"/>
    <property type="gene ID" value="ECPE_0000278901"/>
</dbReference>
<evidence type="ECO:0000256" key="6">
    <source>
        <dbReference type="ARBA" id="ARBA00023157"/>
    </source>
</evidence>
<dbReference type="Gene3D" id="2.40.128.620">
    <property type="match status" value="1"/>
</dbReference>
<evidence type="ECO:0000313" key="9">
    <source>
        <dbReference type="EMBL" id="VDP67416.1"/>
    </source>
</evidence>
<feature type="region of interest" description="Disordered" evidence="8">
    <location>
        <begin position="512"/>
        <end position="535"/>
    </location>
</feature>
<comment type="caution">
    <text evidence="7">Lacks conserved residue(s) required for the propagation of feature annotation.</text>
</comment>
<keyword evidence="5" id="KW-0472">Membrane</keyword>